<dbReference type="OrthoDB" id="2419911at2759"/>
<accession>A0A9P6UJR9</accession>
<feature type="compositionally biased region" description="Low complexity" evidence="1">
    <location>
        <begin position="152"/>
        <end position="169"/>
    </location>
</feature>
<gene>
    <name evidence="2" type="ORF">BGZ97_000933</name>
</gene>
<comment type="caution">
    <text evidence="2">The sequence shown here is derived from an EMBL/GenBank/DDBJ whole genome shotgun (WGS) entry which is preliminary data.</text>
</comment>
<feature type="compositionally biased region" description="Low complexity" evidence="1">
    <location>
        <begin position="109"/>
        <end position="137"/>
    </location>
</feature>
<reference evidence="2" key="1">
    <citation type="journal article" date="2020" name="Fungal Divers.">
        <title>Resolving the Mortierellaceae phylogeny through synthesis of multi-gene phylogenetics and phylogenomics.</title>
        <authorList>
            <person name="Vandepol N."/>
            <person name="Liber J."/>
            <person name="Desiro A."/>
            <person name="Na H."/>
            <person name="Kennedy M."/>
            <person name="Barry K."/>
            <person name="Grigoriev I.V."/>
            <person name="Miller A.N."/>
            <person name="O'Donnell K."/>
            <person name="Stajich J.E."/>
            <person name="Bonito G."/>
        </authorList>
    </citation>
    <scope>NUCLEOTIDE SEQUENCE</scope>
    <source>
        <strain evidence="2">NVP60</strain>
    </source>
</reference>
<keyword evidence="3" id="KW-1185">Reference proteome</keyword>
<proteinExistence type="predicted"/>
<evidence type="ECO:0000313" key="3">
    <source>
        <dbReference type="Proteomes" id="UP000823405"/>
    </source>
</evidence>
<feature type="compositionally biased region" description="Polar residues" evidence="1">
    <location>
        <begin position="8"/>
        <end position="17"/>
    </location>
</feature>
<name>A0A9P6UJR9_9FUNG</name>
<dbReference type="Proteomes" id="UP000823405">
    <property type="component" value="Unassembled WGS sequence"/>
</dbReference>
<feature type="region of interest" description="Disordered" evidence="1">
    <location>
        <begin position="1"/>
        <end position="76"/>
    </location>
</feature>
<dbReference type="EMBL" id="JAAAIN010001183">
    <property type="protein sequence ID" value="KAG0305914.1"/>
    <property type="molecule type" value="Genomic_DNA"/>
</dbReference>
<feature type="region of interest" description="Disordered" evidence="1">
    <location>
        <begin position="109"/>
        <end position="173"/>
    </location>
</feature>
<dbReference type="AlphaFoldDB" id="A0A9P6UJR9"/>
<evidence type="ECO:0000313" key="2">
    <source>
        <dbReference type="EMBL" id="KAG0305914.1"/>
    </source>
</evidence>
<organism evidence="2 3">
    <name type="scientific">Linnemannia gamsii</name>
    <dbReference type="NCBI Taxonomy" id="64522"/>
    <lineage>
        <taxon>Eukaryota</taxon>
        <taxon>Fungi</taxon>
        <taxon>Fungi incertae sedis</taxon>
        <taxon>Mucoromycota</taxon>
        <taxon>Mortierellomycotina</taxon>
        <taxon>Mortierellomycetes</taxon>
        <taxon>Mortierellales</taxon>
        <taxon>Mortierellaceae</taxon>
        <taxon>Linnemannia</taxon>
    </lineage>
</organism>
<sequence>MMDWDSFLGSSEATVQDSAPYKPPSMASFKFSTLSDPEPELATRDDLLPPEPYQLPQQGRHQFAEAPSSSQAADAYQAHLSQPMNLTPANHAAFLEYLKSTAYATQQYSTSVSASTTTATTTTSSSAPLSSSTANATPVSAMTATTRPAPPQFQHQSYQPYQPYQPSASTTAQPLFSSDIQHQQHHDGGDVLAFLNSTSYSEYVHELDSAGVMIEKHQQERREFVYTYTEADLGRRSLFSTLQMIQHLPSERQDCPVPIAAGILCGRCVGETIFAGCKGRGRGQFKCYFGGAR</sequence>
<evidence type="ECO:0000256" key="1">
    <source>
        <dbReference type="SAM" id="MobiDB-lite"/>
    </source>
</evidence>
<protein>
    <submittedName>
        <fullName evidence="2">Uncharacterized protein</fullName>
    </submittedName>
</protein>